<evidence type="ECO:0000313" key="5">
    <source>
        <dbReference type="Proteomes" id="UP000239997"/>
    </source>
</evidence>
<sequence>MKHFILFCFFNASLFLSAQIVINPNPVDINSGILTITYGSQGDYSLFDPMGDPNLLLYTGLQTDADPLTWDYHDDFSDTNTFVVFNFDTTLNAYVAQIDVAGRMYQEEPSLNVVNLPANIVVNDWYFIIATTDLSRQSADLKGSDYGWQAATLSNKIANKDLGVKAVKNVLLFSKKEFYEIELYDLTGRLVLKINRRMEEDYLEILTMQPKTFYIIKISGLQGQQVFKHYFL</sequence>
<keyword evidence="1" id="KW-0732">Signal</keyword>
<dbReference type="AlphaFoldDB" id="A0A084JVP3"/>
<feature type="signal peptide" evidence="1">
    <location>
        <begin position="1"/>
        <end position="18"/>
    </location>
</feature>
<dbReference type="Proteomes" id="UP000028531">
    <property type="component" value="Unassembled WGS sequence"/>
</dbReference>
<gene>
    <name evidence="2" type="ORF">IL45_12935</name>
    <name evidence="3" type="ORF">LY02_02395</name>
</gene>
<dbReference type="OrthoDB" id="1239229at2"/>
<dbReference type="Proteomes" id="UP000239997">
    <property type="component" value="Unassembled WGS sequence"/>
</dbReference>
<dbReference type="EMBL" id="JPJI01000032">
    <property type="protein sequence ID" value="KEZ93027.1"/>
    <property type="molecule type" value="Genomic_DNA"/>
</dbReference>
<accession>A0A084JVP3</accession>
<organism evidence="2 4">
    <name type="scientific">Nonlabens ulvanivorans</name>
    <name type="common">Persicivirga ulvanivorans</name>
    <dbReference type="NCBI Taxonomy" id="906888"/>
    <lineage>
        <taxon>Bacteria</taxon>
        <taxon>Pseudomonadati</taxon>
        <taxon>Bacteroidota</taxon>
        <taxon>Flavobacteriia</taxon>
        <taxon>Flavobacteriales</taxon>
        <taxon>Flavobacteriaceae</taxon>
        <taxon>Nonlabens</taxon>
    </lineage>
</organism>
<comment type="caution">
    <text evidence="2">The sequence shown here is derived from an EMBL/GenBank/DDBJ whole genome shotgun (WGS) entry which is preliminary data.</text>
</comment>
<evidence type="ECO:0000313" key="4">
    <source>
        <dbReference type="Proteomes" id="UP000028531"/>
    </source>
</evidence>
<proteinExistence type="predicted"/>
<protein>
    <submittedName>
        <fullName evidence="3">Secreted protein (Por secretion system target)</fullName>
    </submittedName>
</protein>
<name>A0A084JVP3_NONUL</name>
<reference evidence="2 4" key="1">
    <citation type="submission" date="2014-07" db="EMBL/GenBank/DDBJ databases">
        <title>Draft genome sequence of Nonlabens ulvanivorans, an ulvan degrading bacterium.</title>
        <authorList>
            <person name="Kopel M."/>
            <person name="Helbert W."/>
            <person name="Henrissat B."/>
            <person name="Doniger T."/>
            <person name="Banin E."/>
        </authorList>
    </citation>
    <scope>NUCLEOTIDE SEQUENCE [LARGE SCALE GENOMIC DNA]</scope>
    <source>
        <strain evidence="2 4">PLR</strain>
    </source>
</reference>
<keyword evidence="5" id="KW-1185">Reference proteome</keyword>
<evidence type="ECO:0000313" key="3">
    <source>
        <dbReference type="EMBL" id="PRX12743.1"/>
    </source>
</evidence>
<evidence type="ECO:0000313" key="2">
    <source>
        <dbReference type="EMBL" id="KEZ93027.1"/>
    </source>
</evidence>
<evidence type="ECO:0000256" key="1">
    <source>
        <dbReference type="SAM" id="SignalP"/>
    </source>
</evidence>
<reference evidence="3 5" key="2">
    <citation type="submission" date="2018-03" db="EMBL/GenBank/DDBJ databases">
        <title>Genomic Encyclopedia of Archaeal and Bacterial Type Strains, Phase II (KMG-II): from individual species to whole genera.</title>
        <authorList>
            <person name="Goeker M."/>
        </authorList>
    </citation>
    <scope>NUCLEOTIDE SEQUENCE [LARGE SCALE GENOMIC DNA]</scope>
    <source>
        <strain evidence="3 5">DSM 22727</strain>
    </source>
</reference>
<dbReference type="EMBL" id="PVNA01000005">
    <property type="protein sequence ID" value="PRX12743.1"/>
    <property type="molecule type" value="Genomic_DNA"/>
</dbReference>
<feature type="chain" id="PRO_5001777660" evidence="1">
    <location>
        <begin position="19"/>
        <end position="232"/>
    </location>
</feature>
<dbReference type="RefSeq" id="WP_036584580.1">
    <property type="nucleotide sequence ID" value="NZ_JPJI01000032.1"/>
</dbReference>